<dbReference type="Pfam" id="PF09335">
    <property type="entry name" value="VTT_dom"/>
    <property type="match status" value="1"/>
</dbReference>
<name>A0A2H0QUH1_9BACT</name>
<protein>
    <recommendedName>
        <fullName evidence="6">TVP38/TMEM64 family membrane protein</fullName>
    </recommendedName>
</protein>
<feature type="transmembrane region" description="Helical" evidence="6">
    <location>
        <begin position="7"/>
        <end position="29"/>
    </location>
</feature>
<feature type="transmembrane region" description="Helical" evidence="6">
    <location>
        <begin position="41"/>
        <end position="62"/>
    </location>
</feature>
<dbReference type="InterPro" id="IPR015414">
    <property type="entry name" value="TMEM64"/>
</dbReference>
<dbReference type="GO" id="GO:0005886">
    <property type="term" value="C:plasma membrane"/>
    <property type="evidence" value="ECO:0007669"/>
    <property type="project" value="UniProtKB-SubCell"/>
</dbReference>
<evidence type="ECO:0000313" key="8">
    <source>
        <dbReference type="EMBL" id="PIR37929.1"/>
    </source>
</evidence>
<evidence type="ECO:0000259" key="7">
    <source>
        <dbReference type="Pfam" id="PF09335"/>
    </source>
</evidence>
<organism evidence="8 9">
    <name type="scientific">Candidatus Zambryskibacteria bacterium CG10_big_fil_rev_8_21_14_0_10_42_12</name>
    <dbReference type="NCBI Taxonomy" id="1975115"/>
    <lineage>
        <taxon>Bacteria</taxon>
        <taxon>Candidatus Zambryskiibacteriota</taxon>
    </lineage>
</organism>
<dbReference type="EMBL" id="PCXL01000013">
    <property type="protein sequence ID" value="PIR37929.1"/>
    <property type="molecule type" value="Genomic_DNA"/>
</dbReference>
<comment type="caution">
    <text evidence="8">The sequence shown here is derived from an EMBL/GenBank/DDBJ whole genome shotgun (WGS) entry which is preliminary data.</text>
</comment>
<feature type="transmembrane region" description="Helical" evidence="6">
    <location>
        <begin position="159"/>
        <end position="179"/>
    </location>
</feature>
<reference evidence="8 9" key="1">
    <citation type="submission" date="2017-09" db="EMBL/GenBank/DDBJ databases">
        <title>Depth-based differentiation of microbial function through sediment-hosted aquifers and enrichment of novel symbionts in the deep terrestrial subsurface.</title>
        <authorList>
            <person name="Probst A.J."/>
            <person name="Ladd B."/>
            <person name="Jarett J.K."/>
            <person name="Geller-Mcgrath D.E."/>
            <person name="Sieber C.M."/>
            <person name="Emerson J.B."/>
            <person name="Anantharaman K."/>
            <person name="Thomas B.C."/>
            <person name="Malmstrom R."/>
            <person name="Stieglmeier M."/>
            <person name="Klingl A."/>
            <person name="Woyke T."/>
            <person name="Ryan C.M."/>
            <person name="Banfield J.F."/>
        </authorList>
    </citation>
    <scope>NUCLEOTIDE SEQUENCE [LARGE SCALE GENOMIC DNA]</scope>
    <source>
        <strain evidence="8">CG10_big_fil_rev_8_21_14_0_10_42_12</strain>
    </source>
</reference>
<keyword evidence="5 6" id="KW-0472">Membrane</keyword>
<dbReference type="PANTHER" id="PTHR12677:SF59">
    <property type="entry name" value="GOLGI APPARATUS MEMBRANE PROTEIN TVP38-RELATED"/>
    <property type="match status" value="1"/>
</dbReference>
<dbReference type="Proteomes" id="UP000231333">
    <property type="component" value="Unassembled WGS sequence"/>
</dbReference>
<keyword evidence="4 6" id="KW-1133">Transmembrane helix</keyword>
<feature type="transmembrane region" description="Helical" evidence="6">
    <location>
        <begin position="74"/>
        <end position="98"/>
    </location>
</feature>
<evidence type="ECO:0000256" key="6">
    <source>
        <dbReference type="RuleBase" id="RU366058"/>
    </source>
</evidence>
<keyword evidence="3 6" id="KW-0812">Transmembrane</keyword>
<proteinExistence type="inferred from homology"/>
<sequence>MKTSLKIILPIIILTLFFILATYLGHTWGSAIEHYIVEHEYVFLGYLAYIGLMFVATVAAPLSTLPLIPIAVSVWGSFIVAILSIIGWSFGAICAFYLSRRYGMPVVRKFVSQEKIERINNNIPQDRNLLASIILLRMVVPVDILSYALGIFPRVTWKPYVIGTIIGILPFSFIFAYLGGLSVKFQIIGLLIITPPLFYFWTKHKT</sequence>
<evidence type="ECO:0000313" key="9">
    <source>
        <dbReference type="Proteomes" id="UP000231333"/>
    </source>
</evidence>
<dbReference type="PANTHER" id="PTHR12677">
    <property type="entry name" value="GOLGI APPARATUS MEMBRANE PROTEIN TVP38-RELATED"/>
    <property type="match status" value="1"/>
</dbReference>
<feature type="transmembrane region" description="Helical" evidence="6">
    <location>
        <begin position="129"/>
        <end position="152"/>
    </location>
</feature>
<evidence type="ECO:0000256" key="5">
    <source>
        <dbReference type="ARBA" id="ARBA00023136"/>
    </source>
</evidence>
<evidence type="ECO:0000256" key="2">
    <source>
        <dbReference type="ARBA" id="ARBA00022475"/>
    </source>
</evidence>
<feature type="transmembrane region" description="Helical" evidence="6">
    <location>
        <begin position="185"/>
        <end position="202"/>
    </location>
</feature>
<evidence type="ECO:0000256" key="4">
    <source>
        <dbReference type="ARBA" id="ARBA00022989"/>
    </source>
</evidence>
<dbReference type="AlphaFoldDB" id="A0A2H0QUH1"/>
<evidence type="ECO:0000256" key="3">
    <source>
        <dbReference type="ARBA" id="ARBA00022692"/>
    </source>
</evidence>
<evidence type="ECO:0000256" key="1">
    <source>
        <dbReference type="ARBA" id="ARBA00004651"/>
    </source>
</evidence>
<comment type="subcellular location">
    <subcellularLocation>
        <location evidence="1 6">Cell membrane</location>
        <topology evidence="1 6">Multi-pass membrane protein</topology>
    </subcellularLocation>
</comment>
<feature type="domain" description="VTT" evidence="7">
    <location>
        <begin position="68"/>
        <end position="179"/>
    </location>
</feature>
<comment type="similarity">
    <text evidence="6">Belongs to the TVP38/TMEM64 family.</text>
</comment>
<keyword evidence="2 6" id="KW-1003">Cell membrane</keyword>
<accession>A0A2H0QUH1</accession>
<gene>
    <name evidence="8" type="ORF">COV34_02470</name>
</gene>
<dbReference type="InterPro" id="IPR032816">
    <property type="entry name" value="VTT_dom"/>
</dbReference>